<dbReference type="GO" id="GO:0008270">
    <property type="term" value="F:zinc ion binding"/>
    <property type="evidence" value="ECO:0007669"/>
    <property type="project" value="UniProtKB-KW"/>
</dbReference>
<evidence type="ECO:0000256" key="3">
    <source>
        <dbReference type="ARBA" id="ARBA00022771"/>
    </source>
</evidence>
<dbReference type="InterPro" id="IPR036869">
    <property type="entry name" value="J_dom_sf"/>
</dbReference>
<dbReference type="GO" id="GO:0051082">
    <property type="term" value="F:unfolded protein binding"/>
    <property type="evidence" value="ECO:0007669"/>
    <property type="project" value="InterPro"/>
</dbReference>
<evidence type="ECO:0000313" key="11">
    <source>
        <dbReference type="EMBL" id="QPG74015.1"/>
    </source>
</evidence>
<dbReference type="CDD" id="cd10747">
    <property type="entry name" value="DnaJ_C"/>
    <property type="match status" value="1"/>
</dbReference>
<feature type="region of interest" description="Disordered" evidence="7">
    <location>
        <begin position="284"/>
        <end position="324"/>
    </location>
</feature>
<feature type="domain" description="CR-type" evidence="10">
    <location>
        <begin position="496"/>
        <end position="578"/>
    </location>
</feature>
<evidence type="ECO:0000256" key="5">
    <source>
        <dbReference type="ARBA" id="ARBA00023186"/>
    </source>
</evidence>
<dbReference type="PROSITE" id="PS50076">
    <property type="entry name" value="DNAJ_2"/>
    <property type="match status" value="1"/>
</dbReference>
<dbReference type="InterPro" id="IPR002939">
    <property type="entry name" value="DnaJ_C"/>
</dbReference>
<evidence type="ECO:0000259" key="8">
    <source>
        <dbReference type="PROSITE" id="PS50076"/>
    </source>
</evidence>
<dbReference type="Gene3D" id="2.60.260.20">
    <property type="entry name" value="Urease metallochaperone UreE, N-terminal domain"/>
    <property type="match status" value="2"/>
</dbReference>
<feature type="compositionally biased region" description="Polar residues" evidence="7">
    <location>
        <begin position="1"/>
        <end position="15"/>
    </location>
</feature>
<evidence type="ECO:0000256" key="4">
    <source>
        <dbReference type="ARBA" id="ARBA00022833"/>
    </source>
</evidence>
<dbReference type="InterPro" id="IPR000679">
    <property type="entry name" value="Znf_GATA"/>
</dbReference>
<evidence type="ECO:0000256" key="7">
    <source>
        <dbReference type="SAM" id="MobiDB-lite"/>
    </source>
</evidence>
<reference evidence="11" key="1">
    <citation type="submission" date="2020-10" db="EMBL/GenBank/DDBJ databases">
        <authorList>
            <person name="Roach M.J.R."/>
        </authorList>
    </citation>
    <scope>NUCLEOTIDE SEQUENCE</scope>
    <source>
        <strain evidence="11">CBS 1945</strain>
    </source>
</reference>
<evidence type="ECO:0000256" key="1">
    <source>
        <dbReference type="ARBA" id="ARBA00022723"/>
    </source>
</evidence>
<feature type="domain" description="GATA-type" evidence="9">
    <location>
        <begin position="356"/>
        <end position="369"/>
    </location>
</feature>
<evidence type="ECO:0000313" key="12">
    <source>
        <dbReference type="Proteomes" id="UP000662931"/>
    </source>
</evidence>
<dbReference type="GeneID" id="62194733"/>
<organism evidence="11 12">
    <name type="scientific">Eeniella nana</name>
    <name type="common">Yeast</name>
    <name type="synonym">Brettanomyces nanus</name>
    <dbReference type="NCBI Taxonomy" id="13502"/>
    <lineage>
        <taxon>Eukaryota</taxon>
        <taxon>Fungi</taxon>
        <taxon>Dikarya</taxon>
        <taxon>Ascomycota</taxon>
        <taxon>Saccharomycotina</taxon>
        <taxon>Pichiomycetes</taxon>
        <taxon>Pichiales</taxon>
        <taxon>Pichiaceae</taxon>
        <taxon>Brettanomyces</taxon>
    </lineage>
</organism>
<dbReference type="SUPFAM" id="SSF57938">
    <property type="entry name" value="DnaJ/Hsp40 cysteine-rich domain"/>
    <property type="match status" value="1"/>
</dbReference>
<feature type="compositionally biased region" description="Low complexity" evidence="7">
    <location>
        <begin position="309"/>
        <end position="324"/>
    </location>
</feature>
<dbReference type="PRINTS" id="PR00625">
    <property type="entry name" value="JDOMAIN"/>
</dbReference>
<dbReference type="KEGG" id="bnn:FOA43_001332"/>
<dbReference type="EMBL" id="CP064812">
    <property type="protein sequence ID" value="QPG74015.1"/>
    <property type="molecule type" value="Genomic_DNA"/>
</dbReference>
<dbReference type="InterPro" id="IPR018253">
    <property type="entry name" value="DnaJ_domain_CS"/>
</dbReference>
<keyword evidence="3 6" id="KW-0863">Zinc-finger</keyword>
<dbReference type="GO" id="GO:0030544">
    <property type="term" value="F:Hsp70 protein binding"/>
    <property type="evidence" value="ECO:0007669"/>
    <property type="project" value="InterPro"/>
</dbReference>
<dbReference type="SMART" id="SM00271">
    <property type="entry name" value="DnaJ"/>
    <property type="match status" value="1"/>
</dbReference>
<dbReference type="InterPro" id="IPR001305">
    <property type="entry name" value="HSP_DnaJ_Cys-rich_dom"/>
</dbReference>
<proteinExistence type="predicted"/>
<dbReference type="Pfam" id="PF00684">
    <property type="entry name" value="DnaJ_CXXCXGXG"/>
    <property type="match status" value="1"/>
</dbReference>
<dbReference type="Pfam" id="PF01556">
    <property type="entry name" value="DnaJ_C"/>
    <property type="match status" value="1"/>
</dbReference>
<evidence type="ECO:0000256" key="2">
    <source>
        <dbReference type="ARBA" id="ARBA00022737"/>
    </source>
</evidence>
<dbReference type="SUPFAM" id="SSF46565">
    <property type="entry name" value="Chaperone J-domain"/>
    <property type="match status" value="1"/>
</dbReference>
<gene>
    <name evidence="11" type="ORF">FOA43_001332</name>
</gene>
<dbReference type="InterPro" id="IPR008971">
    <property type="entry name" value="HSP40/DnaJ_pept-bd"/>
</dbReference>
<dbReference type="InterPro" id="IPR044713">
    <property type="entry name" value="DNJA1/2-like"/>
</dbReference>
<dbReference type="Proteomes" id="UP000662931">
    <property type="component" value="Chromosome 1"/>
</dbReference>
<feature type="region of interest" description="Disordered" evidence="7">
    <location>
        <begin position="1"/>
        <end position="22"/>
    </location>
</feature>
<dbReference type="SUPFAM" id="SSF49493">
    <property type="entry name" value="HSP40/DnaJ peptide-binding domain"/>
    <property type="match status" value="2"/>
</dbReference>
<dbReference type="Pfam" id="PF00226">
    <property type="entry name" value="DnaJ"/>
    <property type="match status" value="1"/>
</dbReference>
<evidence type="ECO:0000259" key="9">
    <source>
        <dbReference type="PROSITE" id="PS50114"/>
    </source>
</evidence>
<dbReference type="Gene3D" id="2.10.230.10">
    <property type="entry name" value="Heat shock protein DnaJ, cysteine-rich domain"/>
    <property type="match status" value="1"/>
</dbReference>
<keyword evidence="4 6" id="KW-0862">Zinc</keyword>
<keyword evidence="12" id="KW-1185">Reference proteome</keyword>
<keyword evidence="2" id="KW-0677">Repeat</keyword>
<dbReference type="FunFam" id="2.10.230.10:FF:000002">
    <property type="entry name" value="Molecular chaperone DnaJ"/>
    <property type="match status" value="1"/>
</dbReference>
<dbReference type="PROSITE" id="PS50114">
    <property type="entry name" value="GATA_ZN_FINGER_2"/>
    <property type="match status" value="1"/>
</dbReference>
<dbReference type="GO" id="GO:0006457">
    <property type="term" value="P:protein folding"/>
    <property type="evidence" value="ECO:0007669"/>
    <property type="project" value="InterPro"/>
</dbReference>
<name>A0A875S103_EENNA</name>
<feature type="region of interest" description="Disordered" evidence="7">
    <location>
        <begin position="59"/>
        <end position="79"/>
    </location>
</feature>
<dbReference type="OrthoDB" id="550424at2759"/>
<feature type="zinc finger region" description="CR-type" evidence="6">
    <location>
        <begin position="496"/>
        <end position="578"/>
    </location>
</feature>
<evidence type="ECO:0000256" key="6">
    <source>
        <dbReference type="PROSITE-ProRule" id="PRU00546"/>
    </source>
</evidence>
<dbReference type="InterPro" id="IPR001623">
    <property type="entry name" value="DnaJ_domain"/>
</dbReference>
<dbReference type="InterPro" id="IPR036410">
    <property type="entry name" value="HSP_DnaJ_Cys-rich_dom_sf"/>
</dbReference>
<dbReference type="GO" id="GO:0043565">
    <property type="term" value="F:sequence-specific DNA binding"/>
    <property type="evidence" value="ECO:0007669"/>
    <property type="project" value="InterPro"/>
</dbReference>
<dbReference type="CDD" id="cd06257">
    <property type="entry name" value="DnaJ"/>
    <property type="match status" value="1"/>
</dbReference>
<evidence type="ECO:0000259" key="10">
    <source>
        <dbReference type="PROSITE" id="PS51188"/>
    </source>
</evidence>
<dbReference type="CDD" id="cd10719">
    <property type="entry name" value="DnaJ_zf"/>
    <property type="match status" value="1"/>
</dbReference>
<accession>A0A875S103</accession>
<dbReference type="AlphaFoldDB" id="A0A875S103"/>
<dbReference type="PANTHER" id="PTHR43888">
    <property type="entry name" value="DNAJ-LIKE-2, ISOFORM A-RELATED"/>
    <property type="match status" value="1"/>
</dbReference>
<feature type="domain" description="J" evidence="8">
    <location>
        <begin position="372"/>
        <end position="437"/>
    </location>
</feature>
<dbReference type="PROSITE" id="PS00636">
    <property type="entry name" value="DNAJ_1"/>
    <property type="match status" value="1"/>
</dbReference>
<keyword evidence="5" id="KW-0143">Chaperone</keyword>
<dbReference type="SMART" id="SM00401">
    <property type="entry name" value="ZnF_GATA"/>
    <property type="match status" value="1"/>
</dbReference>
<dbReference type="PROSITE" id="PS51188">
    <property type="entry name" value="ZF_CR"/>
    <property type="match status" value="1"/>
</dbReference>
<keyword evidence="1 6" id="KW-0479">Metal-binding</keyword>
<dbReference type="RefSeq" id="XP_038777580.1">
    <property type="nucleotide sequence ID" value="XM_038921652.1"/>
</dbReference>
<protein>
    <submittedName>
        <fullName evidence="11">Uncharacterized protein</fullName>
    </submittedName>
</protein>
<dbReference type="GO" id="GO:0006355">
    <property type="term" value="P:regulation of DNA-templated transcription"/>
    <property type="evidence" value="ECO:0007669"/>
    <property type="project" value="InterPro"/>
</dbReference>
<dbReference type="Gene3D" id="1.10.287.110">
    <property type="entry name" value="DnaJ domain"/>
    <property type="match status" value="1"/>
</dbReference>
<feature type="region of interest" description="Disordered" evidence="7">
    <location>
        <begin position="252"/>
        <end position="271"/>
    </location>
</feature>
<sequence>MLGSPASSCLITQAPSPRKRAPAKHVLATAANNLVDPGVKIPSNGPEFDYIEHIRRLSSEQRPPVDQNANTLNDIPTDPLESGLYDDPFKFPEQEATTDTLFGPSSNPISIDYNSSSDFFMGSNLESDAMFSPVTHNSVSSVSAKSSYQKTPLITPAISRNSSFSSSKPRTYSASSINGHLQMYNQLQKHRMQLRQPANHIGPTPDGNPWLCGQLERKIEADSIPEFDSLIKFDDNLKDIIDFSKFADGDSLEQVSKKPKRQNLSKDRSSTGYSLNSYINTLESSLDKSDKQHSQIKQRRTVANTYPTPSSLASPKVSPSSMSAVQPSSITSIALPGSVLLSRSLSKAKHPIRPVCENCLTSTTPLWRRTTDYYKILGVPKNADEKQIKDAYRSLSKKYHPDKNQGDDSAQQKFIEIGEAYEVLNDPEKRAVYDRYGEEGIKNGGNPGGPGRGGDPFDMFSNFFGGAGGRRGRPGKPRGNDVTREITLTLKDFYNGKSMDFQIGLQDICDKCHGTGSEDGEMHTCPVCHGRGRLIQKRQLAPGMIQQFEAPCSACRGSGKKIDHKCSKCHGEGVFINNRKYNIHTPPGLERNHVEVFEGESNKSPNWLAGDLRVEVRESLKSGNLGYRRVGSNLYRTEVLSMKEAINGEWEREIPFLDDYEQSFKIARAEGQTVQDNEVEVIKGKGMPLAGSEEDHGNLYIQYRVIYPGGDFKKLKKIHDEL</sequence>